<evidence type="ECO:0000313" key="3">
    <source>
        <dbReference type="Proteomes" id="UP001603857"/>
    </source>
</evidence>
<dbReference type="SUPFAM" id="SSF81383">
    <property type="entry name" value="F-box domain"/>
    <property type="match status" value="1"/>
</dbReference>
<dbReference type="Proteomes" id="UP001603857">
    <property type="component" value="Unassembled WGS sequence"/>
</dbReference>
<proteinExistence type="predicted"/>
<dbReference type="InterPro" id="IPR053781">
    <property type="entry name" value="F-box_AtFBL13-like"/>
</dbReference>
<dbReference type="EMBL" id="JBGMDY010000005">
    <property type="protein sequence ID" value="KAL2334797.1"/>
    <property type="molecule type" value="Genomic_DNA"/>
</dbReference>
<dbReference type="SUPFAM" id="SSF52047">
    <property type="entry name" value="RNI-like"/>
    <property type="match status" value="1"/>
</dbReference>
<reference evidence="2 3" key="1">
    <citation type="submission" date="2024-08" db="EMBL/GenBank/DDBJ databases">
        <title>Insights into the chromosomal genome structure of Flemingia macrophylla.</title>
        <authorList>
            <person name="Ding Y."/>
            <person name="Zhao Y."/>
            <person name="Bi W."/>
            <person name="Wu M."/>
            <person name="Zhao G."/>
            <person name="Gong Y."/>
            <person name="Li W."/>
            <person name="Zhang P."/>
        </authorList>
    </citation>
    <scope>NUCLEOTIDE SEQUENCE [LARGE SCALE GENOMIC DNA]</scope>
    <source>
        <strain evidence="2">DYQJB</strain>
        <tissue evidence="2">Leaf</tissue>
    </source>
</reference>
<dbReference type="Gene3D" id="1.20.1280.50">
    <property type="match status" value="1"/>
</dbReference>
<protein>
    <recommendedName>
        <fullName evidence="1">F-box domain-containing protein</fullName>
    </recommendedName>
</protein>
<dbReference type="InterPro" id="IPR036047">
    <property type="entry name" value="F-box-like_dom_sf"/>
</dbReference>
<organism evidence="2 3">
    <name type="scientific">Flemingia macrophylla</name>
    <dbReference type="NCBI Taxonomy" id="520843"/>
    <lineage>
        <taxon>Eukaryota</taxon>
        <taxon>Viridiplantae</taxon>
        <taxon>Streptophyta</taxon>
        <taxon>Embryophyta</taxon>
        <taxon>Tracheophyta</taxon>
        <taxon>Spermatophyta</taxon>
        <taxon>Magnoliopsida</taxon>
        <taxon>eudicotyledons</taxon>
        <taxon>Gunneridae</taxon>
        <taxon>Pentapetalae</taxon>
        <taxon>rosids</taxon>
        <taxon>fabids</taxon>
        <taxon>Fabales</taxon>
        <taxon>Fabaceae</taxon>
        <taxon>Papilionoideae</taxon>
        <taxon>50 kb inversion clade</taxon>
        <taxon>NPAAA clade</taxon>
        <taxon>indigoferoid/millettioid clade</taxon>
        <taxon>Phaseoleae</taxon>
        <taxon>Flemingia</taxon>
    </lineage>
</organism>
<dbReference type="PROSITE" id="PS50181">
    <property type="entry name" value="FBOX"/>
    <property type="match status" value="1"/>
</dbReference>
<evidence type="ECO:0000313" key="2">
    <source>
        <dbReference type="EMBL" id="KAL2334797.1"/>
    </source>
</evidence>
<accession>A0ABD1MG60</accession>
<dbReference type="InterPro" id="IPR001810">
    <property type="entry name" value="F-box_dom"/>
</dbReference>
<dbReference type="Pfam" id="PF00646">
    <property type="entry name" value="F-box"/>
    <property type="match status" value="1"/>
</dbReference>
<comment type="caution">
    <text evidence="2">The sequence shown here is derived from an EMBL/GenBank/DDBJ whole genome shotgun (WGS) entry which is preliminary data.</text>
</comment>
<name>A0ABD1MG60_9FABA</name>
<keyword evidence="3" id="KW-1185">Reference proteome</keyword>
<dbReference type="AlphaFoldDB" id="A0ABD1MG60"/>
<gene>
    <name evidence="2" type="ORF">Fmac_016010</name>
</gene>
<dbReference type="CDD" id="cd22160">
    <property type="entry name" value="F-box_AtFBL13-like"/>
    <property type="match status" value="1"/>
</dbReference>
<dbReference type="PANTHER" id="PTHR32212:SF385">
    <property type="entry name" value="F-BOX_RNI_FBD-LIKE DOMAIN PROTEIN"/>
    <property type="match status" value="1"/>
</dbReference>
<sequence>MPPKTVFTANHLPPESRRELTSGQNRDMISTLPDTVLLHIMSFMDTKHAVQTSVLSKQWKLLCKQLTTLTFAPDLLQLGEEGTVVKIFEDYGFKNFKNFACWVLCSRNHSYSLLNLTVVDPWTDPELLDLLIEYALLSNIQHLVLYSTIDPTHDYKFLSLIFCCHSLTSLSFCNGDITLPQSLHLPALKFLHLTDAIFTANENGSVDPFSNCHVLDTLILHYCSLRNYALVLCVSNYTLASLVITGGLDCQTVLSTPNLVSFHITGSASHQLFSTCDLCFLRDVYIDMGYEIIEGHSLIIFGWLQVLANVRILEISWRAFQVILHDMSMLASMRSQPPSFARLESLIVNKLSTPDIDGEKVNTAVEYLLQKSPMAKVDIIEFVCPPFLVGGTISKPCLLPLRFSSFLKKQPWEGIGTRSSPKEHTRRTNLPSILLLQVASSVLAISHSFLHSLVGLAVLANFVSWVLFRNISISLLLNIDFEGRGWVEPKLRHRVMKFVVEFQ</sequence>
<evidence type="ECO:0000259" key="1">
    <source>
        <dbReference type="PROSITE" id="PS50181"/>
    </source>
</evidence>
<dbReference type="PANTHER" id="PTHR32212">
    <property type="entry name" value="CYCLIN-LIKE F-BOX"/>
    <property type="match status" value="1"/>
</dbReference>
<feature type="domain" description="F-box" evidence="1">
    <location>
        <begin position="26"/>
        <end position="74"/>
    </location>
</feature>